<name>A0ACC3YXW1_COLTU</name>
<proteinExistence type="predicted"/>
<comment type="caution">
    <text evidence="1">The sequence shown here is derived from an EMBL/GenBank/DDBJ whole genome shotgun (WGS) entry which is preliminary data.</text>
</comment>
<gene>
    <name evidence="1" type="ORF">CTRU02_208999</name>
</gene>
<dbReference type="Proteomes" id="UP000805649">
    <property type="component" value="Unassembled WGS sequence"/>
</dbReference>
<evidence type="ECO:0000313" key="1">
    <source>
        <dbReference type="EMBL" id="KAL0936784.1"/>
    </source>
</evidence>
<accession>A0ACC3YXW1</accession>
<evidence type="ECO:0000313" key="2">
    <source>
        <dbReference type="Proteomes" id="UP000805649"/>
    </source>
</evidence>
<protein>
    <submittedName>
        <fullName evidence="1">Uncharacterized protein</fullName>
    </submittedName>
</protein>
<dbReference type="EMBL" id="VUJX02000005">
    <property type="protein sequence ID" value="KAL0936784.1"/>
    <property type="molecule type" value="Genomic_DNA"/>
</dbReference>
<keyword evidence="2" id="KW-1185">Reference proteome</keyword>
<sequence length="209" mass="21964">MFSSFILTTLLAAGSAHAAVAQGQWGVRADFSRCDSTTPLEAILEGAKSQSSPATGITDFSIPSPFDGRLVIKVAGAVGLGSPYPPQQVDVDVFAQATAGDPGVWANATVKPGTGQPASVAQISWNTRPDVTVEPAENEAVSVETIFNGGSLIVYYVSLIPHQQARVSVLEYILMLAESSAAFPILSVPSHRECGEKRDVTGFRCRVLS</sequence>
<reference evidence="1 2" key="1">
    <citation type="journal article" date="2020" name="Phytopathology">
        <title>Genome Sequence Resources of Colletotrichum truncatum, C. plurivorum, C. musicola, and C. sojae: Four Species Pathogenic to Soybean (Glycine max).</title>
        <authorList>
            <person name="Rogerio F."/>
            <person name="Boufleur T.R."/>
            <person name="Ciampi-Guillardi M."/>
            <person name="Sukno S.A."/>
            <person name="Thon M.R."/>
            <person name="Massola Junior N.S."/>
            <person name="Baroncelli R."/>
        </authorList>
    </citation>
    <scope>NUCLEOTIDE SEQUENCE [LARGE SCALE GENOMIC DNA]</scope>
    <source>
        <strain evidence="1 2">CMES1059</strain>
    </source>
</reference>
<organism evidence="1 2">
    <name type="scientific">Colletotrichum truncatum</name>
    <name type="common">Anthracnose fungus</name>
    <name type="synonym">Colletotrichum capsici</name>
    <dbReference type="NCBI Taxonomy" id="5467"/>
    <lineage>
        <taxon>Eukaryota</taxon>
        <taxon>Fungi</taxon>
        <taxon>Dikarya</taxon>
        <taxon>Ascomycota</taxon>
        <taxon>Pezizomycotina</taxon>
        <taxon>Sordariomycetes</taxon>
        <taxon>Hypocreomycetidae</taxon>
        <taxon>Glomerellales</taxon>
        <taxon>Glomerellaceae</taxon>
        <taxon>Colletotrichum</taxon>
        <taxon>Colletotrichum truncatum species complex</taxon>
    </lineage>
</organism>